<name>A0A4Z2EKQ2_9TELE</name>
<keyword evidence="3" id="KW-1185">Reference proteome</keyword>
<sequence>MTMSGASRFRATVSSSSICTEKHGGRHERLEVSRSDRHRAPRTVYEESDGDEVSAAAPPVSSLSSWLHSRSSVRGPTQPPGRPGGRPSSPPPPSSSVL</sequence>
<feature type="compositionally biased region" description="Low complexity" evidence="1">
    <location>
        <begin position="53"/>
        <end position="74"/>
    </location>
</feature>
<organism evidence="2 3">
    <name type="scientific">Liparis tanakae</name>
    <name type="common">Tanaka's snailfish</name>
    <dbReference type="NCBI Taxonomy" id="230148"/>
    <lineage>
        <taxon>Eukaryota</taxon>
        <taxon>Metazoa</taxon>
        <taxon>Chordata</taxon>
        <taxon>Craniata</taxon>
        <taxon>Vertebrata</taxon>
        <taxon>Euteleostomi</taxon>
        <taxon>Actinopterygii</taxon>
        <taxon>Neopterygii</taxon>
        <taxon>Teleostei</taxon>
        <taxon>Neoteleostei</taxon>
        <taxon>Acanthomorphata</taxon>
        <taxon>Eupercaria</taxon>
        <taxon>Perciformes</taxon>
        <taxon>Cottioidei</taxon>
        <taxon>Cottales</taxon>
        <taxon>Liparidae</taxon>
        <taxon>Liparis</taxon>
    </lineage>
</organism>
<evidence type="ECO:0000256" key="1">
    <source>
        <dbReference type="SAM" id="MobiDB-lite"/>
    </source>
</evidence>
<comment type="caution">
    <text evidence="2">The sequence shown here is derived from an EMBL/GenBank/DDBJ whole genome shotgun (WGS) entry which is preliminary data.</text>
</comment>
<gene>
    <name evidence="2" type="ORF">EYF80_060565</name>
</gene>
<evidence type="ECO:0000313" key="3">
    <source>
        <dbReference type="Proteomes" id="UP000314294"/>
    </source>
</evidence>
<accession>A0A4Z2EKQ2</accession>
<feature type="compositionally biased region" description="Basic and acidic residues" evidence="1">
    <location>
        <begin position="20"/>
        <end position="35"/>
    </location>
</feature>
<proteinExistence type="predicted"/>
<dbReference type="EMBL" id="SRLO01005827">
    <property type="protein sequence ID" value="TNN29288.1"/>
    <property type="molecule type" value="Genomic_DNA"/>
</dbReference>
<dbReference type="Proteomes" id="UP000314294">
    <property type="component" value="Unassembled WGS sequence"/>
</dbReference>
<evidence type="ECO:0000313" key="2">
    <source>
        <dbReference type="EMBL" id="TNN29288.1"/>
    </source>
</evidence>
<feature type="region of interest" description="Disordered" evidence="1">
    <location>
        <begin position="1"/>
        <end position="98"/>
    </location>
</feature>
<dbReference type="AlphaFoldDB" id="A0A4Z2EKQ2"/>
<feature type="compositionally biased region" description="Pro residues" evidence="1">
    <location>
        <begin position="77"/>
        <end position="98"/>
    </location>
</feature>
<protein>
    <submittedName>
        <fullName evidence="2">Uncharacterized protein</fullName>
    </submittedName>
</protein>
<reference evidence="2 3" key="1">
    <citation type="submission" date="2019-03" db="EMBL/GenBank/DDBJ databases">
        <title>First draft genome of Liparis tanakae, snailfish: a comprehensive survey of snailfish specific genes.</title>
        <authorList>
            <person name="Kim W."/>
            <person name="Song I."/>
            <person name="Jeong J.-H."/>
            <person name="Kim D."/>
            <person name="Kim S."/>
            <person name="Ryu S."/>
            <person name="Song J.Y."/>
            <person name="Lee S.K."/>
        </authorList>
    </citation>
    <scope>NUCLEOTIDE SEQUENCE [LARGE SCALE GENOMIC DNA]</scope>
    <source>
        <tissue evidence="2">Muscle</tissue>
    </source>
</reference>